<evidence type="ECO:0000256" key="1">
    <source>
        <dbReference type="ARBA" id="ARBA00004141"/>
    </source>
</evidence>
<evidence type="ECO:0000256" key="11">
    <source>
        <dbReference type="SAM" id="Phobius"/>
    </source>
</evidence>
<evidence type="ECO:0000256" key="9">
    <source>
        <dbReference type="ARBA" id="ARBA00023139"/>
    </source>
</evidence>
<name>A0AAN1MQJ6_9BURK</name>
<keyword evidence="7 11" id="KW-1133">Transmembrane helix</keyword>
<sequence length="74" mass="8219">MFCIAAGVVGTFIVHRVVSKRHQLGVLNPLALSYPMLTILFAVLTWLLFFPRCPPEPRACARLRTGPERDGPPC</sequence>
<keyword evidence="4" id="KW-1003">Cell membrane</keyword>
<comment type="subcellular location">
    <subcellularLocation>
        <location evidence="1">Membrane</location>
        <topology evidence="1">Multi-pass membrane protein</topology>
    </subcellularLocation>
</comment>
<feature type="transmembrane region" description="Helical" evidence="11">
    <location>
        <begin position="29"/>
        <end position="49"/>
    </location>
</feature>
<keyword evidence="10" id="KW-0449">Lipoprotein</keyword>
<dbReference type="KEGG" id="phs:C2L64_47060"/>
<evidence type="ECO:0000256" key="10">
    <source>
        <dbReference type="ARBA" id="ARBA00023288"/>
    </source>
</evidence>
<keyword evidence="6" id="KW-0732">Signal</keyword>
<dbReference type="GO" id="GO:0016020">
    <property type="term" value="C:membrane"/>
    <property type="evidence" value="ECO:0007669"/>
    <property type="project" value="UniProtKB-SubCell"/>
</dbReference>
<reference evidence="12 13" key="1">
    <citation type="submission" date="2018-01" db="EMBL/GenBank/DDBJ databases">
        <title>Species boundaries and ecological features among Paraburkholderia terrae DSMZ17804T, P. hospita DSMZ17164T and P. caribensis DSMZ13236T.</title>
        <authorList>
            <person name="Pratama A.A."/>
        </authorList>
    </citation>
    <scope>NUCLEOTIDE SEQUENCE [LARGE SCALE GENOMIC DNA]</scope>
    <source>
        <strain evidence="12 13">DSM 17164</strain>
    </source>
</reference>
<evidence type="ECO:0000256" key="2">
    <source>
        <dbReference type="ARBA" id="ARBA00008208"/>
    </source>
</evidence>
<dbReference type="EMBL" id="CP026108">
    <property type="protein sequence ID" value="AUT75850.1"/>
    <property type="molecule type" value="Genomic_DNA"/>
</dbReference>
<keyword evidence="9" id="KW-0564">Palmitate</keyword>
<evidence type="ECO:0000313" key="13">
    <source>
        <dbReference type="Proteomes" id="UP000236649"/>
    </source>
</evidence>
<dbReference type="AlphaFoldDB" id="A0AAN1MQJ6"/>
<dbReference type="Pfam" id="PF17090">
    <property type="entry name" value="Ytca"/>
    <property type="match status" value="1"/>
</dbReference>
<evidence type="ECO:0000256" key="5">
    <source>
        <dbReference type="ARBA" id="ARBA00022692"/>
    </source>
</evidence>
<evidence type="ECO:0000256" key="4">
    <source>
        <dbReference type="ARBA" id="ARBA00022475"/>
    </source>
</evidence>
<evidence type="ECO:0000256" key="8">
    <source>
        <dbReference type="ARBA" id="ARBA00023136"/>
    </source>
</evidence>
<accession>A0AAN1MQJ6</accession>
<evidence type="ECO:0000256" key="6">
    <source>
        <dbReference type="ARBA" id="ARBA00022729"/>
    </source>
</evidence>
<gene>
    <name evidence="12" type="ORF">C2L64_47060</name>
</gene>
<dbReference type="InterPro" id="IPR031381">
    <property type="entry name" value="YtcA"/>
</dbReference>
<proteinExistence type="inferred from homology"/>
<protein>
    <recommendedName>
        <fullName evidence="3">Uncharacterized protein YtcA</fullName>
    </recommendedName>
</protein>
<evidence type="ECO:0000256" key="7">
    <source>
        <dbReference type="ARBA" id="ARBA00022989"/>
    </source>
</evidence>
<evidence type="ECO:0000313" key="12">
    <source>
        <dbReference type="EMBL" id="AUT75850.1"/>
    </source>
</evidence>
<keyword evidence="5 11" id="KW-0812">Transmembrane</keyword>
<evidence type="ECO:0000256" key="3">
    <source>
        <dbReference type="ARBA" id="ARBA00021237"/>
    </source>
</evidence>
<keyword evidence="8 11" id="KW-0472">Membrane</keyword>
<dbReference type="Proteomes" id="UP000236649">
    <property type="component" value="Chromosome 4"/>
</dbReference>
<organism evidence="12 13">
    <name type="scientific">Paraburkholderia hospita</name>
    <dbReference type="NCBI Taxonomy" id="169430"/>
    <lineage>
        <taxon>Bacteria</taxon>
        <taxon>Pseudomonadati</taxon>
        <taxon>Pseudomonadota</taxon>
        <taxon>Betaproteobacteria</taxon>
        <taxon>Burkholderiales</taxon>
        <taxon>Burkholderiaceae</taxon>
        <taxon>Paraburkholderia</taxon>
    </lineage>
</organism>
<comment type="similarity">
    <text evidence="2">Belongs to the YtcA family.</text>
</comment>